<organism evidence="1 2">
    <name type="scientific">Trichonephila clavipes</name>
    <name type="common">Golden silk orbweaver</name>
    <name type="synonym">Nephila clavipes</name>
    <dbReference type="NCBI Taxonomy" id="2585209"/>
    <lineage>
        <taxon>Eukaryota</taxon>
        <taxon>Metazoa</taxon>
        <taxon>Ecdysozoa</taxon>
        <taxon>Arthropoda</taxon>
        <taxon>Chelicerata</taxon>
        <taxon>Arachnida</taxon>
        <taxon>Araneae</taxon>
        <taxon>Araneomorphae</taxon>
        <taxon>Entelegynae</taxon>
        <taxon>Araneoidea</taxon>
        <taxon>Nephilidae</taxon>
        <taxon>Trichonephila</taxon>
    </lineage>
</organism>
<sequence length="78" mass="8373">MGGEFTSGGCISIGKGNTIGRFRGISDFLGKVISLLIAEDVPMGQYPLQAADSWGCKYYKGLETPHPEVQVLTQSPRP</sequence>
<keyword evidence="2" id="KW-1185">Reference proteome</keyword>
<evidence type="ECO:0000313" key="1">
    <source>
        <dbReference type="EMBL" id="GFX92160.1"/>
    </source>
</evidence>
<name>A0A8X6RKK7_TRICX</name>
<dbReference type="Proteomes" id="UP000887159">
    <property type="component" value="Unassembled WGS sequence"/>
</dbReference>
<reference evidence="1" key="1">
    <citation type="submission" date="2020-08" db="EMBL/GenBank/DDBJ databases">
        <title>Multicomponent nature underlies the extraordinary mechanical properties of spider dragline silk.</title>
        <authorList>
            <person name="Kono N."/>
            <person name="Nakamura H."/>
            <person name="Mori M."/>
            <person name="Yoshida Y."/>
            <person name="Ohtoshi R."/>
            <person name="Malay A.D."/>
            <person name="Moran D.A.P."/>
            <person name="Tomita M."/>
            <person name="Numata K."/>
            <person name="Arakawa K."/>
        </authorList>
    </citation>
    <scope>NUCLEOTIDE SEQUENCE</scope>
</reference>
<evidence type="ECO:0000313" key="2">
    <source>
        <dbReference type="Proteomes" id="UP000887159"/>
    </source>
</evidence>
<accession>A0A8X6RKK7</accession>
<proteinExistence type="predicted"/>
<dbReference type="AlphaFoldDB" id="A0A8X6RKK7"/>
<comment type="caution">
    <text evidence="1">The sequence shown here is derived from an EMBL/GenBank/DDBJ whole genome shotgun (WGS) entry which is preliminary data.</text>
</comment>
<protein>
    <submittedName>
        <fullName evidence="1">Uncharacterized protein</fullName>
    </submittedName>
</protein>
<dbReference type="EMBL" id="BMAU01021142">
    <property type="protein sequence ID" value="GFX92160.1"/>
    <property type="molecule type" value="Genomic_DNA"/>
</dbReference>
<gene>
    <name evidence="1" type="ORF">TNCV_1740801</name>
</gene>